<dbReference type="AlphaFoldDB" id="F3KZL3"/>
<comment type="similarity">
    <text evidence="2">Belongs to the SdhE FAD assembly factor family.</text>
</comment>
<comment type="caution">
    <text evidence="6">The sequence shown here is derived from an EMBL/GenBank/DDBJ whole genome shotgun (WGS) entry which is preliminary data.</text>
</comment>
<dbReference type="InterPro" id="IPR036714">
    <property type="entry name" value="SDH_sf"/>
</dbReference>
<protein>
    <recommendedName>
        <fullName evidence="3">FAD assembly factor SdhE</fullName>
    </recommendedName>
</protein>
<evidence type="ECO:0000256" key="4">
    <source>
        <dbReference type="ARBA" id="ARBA00022490"/>
    </source>
</evidence>
<dbReference type="Gene3D" id="1.10.150.250">
    <property type="entry name" value="Flavinator of succinate dehydrogenase"/>
    <property type="match status" value="1"/>
</dbReference>
<dbReference type="Pfam" id="PF03937">
    <property type="entry name" value="Sdh5"/>
    <property type="match status" value="1"/>
</dbReference>
<dbReference type="GO" id="GO:0006105">
    <property type="term" value="P:succinate metabolic process"/>
    <property type="evidence" value="ECO:0007669"/>
    <property type="project" value="TreeGrafter"/>
</dbReference>
<dbReference type="Proteomes" id="UP000005615">
    <property type="component" value="Unassembled WGS sequence"/>
</dbReference>
<accession>F3KZL3</accession>
<dbReference type="PANTHER" id="PTHR39585:SF1">
    <property type="entry name" value="FAD ASSEMBLY FACTOR SDHE"/>
    <property type="match status" value="1"/>
</dbReference>
<organism evidence="6 7">
    <name type="scientific">Aequoribacter fuscus</name>
    <dbReference type="NCBI Taxonomy" id="2518989"/>
    <lineage>
        <taxon>Bacteria</taxon>
        <taxon>Pseudomonadati</taxon>
        <taxon>Pseudomonadota</taxon>
        <taxon>Gammaproteobacteria</taxon>
        <taxon>Cellvibrionales</taxon>
        <taxon>Halieaceae</taxon>
        <taxon>Aequoribacter</taxon>
    </lineage>
</organism>
<dbReference type="EMBL" id="AEIG01000014">
    <property type="protein sequence ID" value="EGG30442.1"/>
    <property type="molecule type" value="Genomic_DNA"/>
</dbReference>
<dbReference type="OrthoDB" id="9180899at2"/>
<comment type="subcellular location">
    <subcellularLocation>
        <location evidence="1">Cytoplasm</location>
    </subcellularLocation>
</comment>
<evidence type="ECO:0000256" key="5">
    <source>
        <dbReference type="ARBA" id="ARBA00023186"/>
    </source>
</evidence>
<reference evidence="6 7" key="1">
    <citation type="journal article" date="2011" name="J. Bacteriol.">
        <title>Genome sequence of strain IMCC3088, a proteorhodopsin-containing marine bacterium belonging to the OM60/NOR5 clade.</title>
        <authorList>
            <person name="Jang Y."/>
            <person name="Oh H.M."/>
            <person name="Kang I."/>
            <person name="Lee K."/>
            <person name="Yang S.J."/>
            <person name="Cho J.C."/>
        </authorList>
    </citation>
    <scope>NUCLEOTIDE SEQUENCE [LARGE SCALE GENOMIC DNA]</scope>
    <source>
        <strain evidence="6 7">IMCC3088</strain>
    </source>
</reference>
<evidence type="ECO:0000256" key="3">
    <source>
        <dbReference type="ARBA" id="ARBA00019418"/>
    </source>
</evidence>
<dbReference type="GO" id="GO:0005737">
    <property type="term" value="C:cytoplasm"/>
    <property type="evidence" value="ECO:0007669"/>
    <property type="project" value="UniProtKB-SubCell"/>
</dbReference>
<keyword evidence="5" id="KW-0143">Chaperone</keyword>
<keyword evidence="4" id="KW-0963">Cytoplasm</keyword>
<dbReference type="InterPro" id="IPR005631">
    <property type="entry name" value="SDH"/>
</dbReference>
<evidence type="ECO:0000256" key="2">
    <source>
        <dbReference type="ARBA" id="ARBA00008571"/>
    </source>
</evidence>
<dbReference type="SUPFAM" id="SSF109910">
    <property type="entry name" value="YgfY-like"/>
    <property type="match status" value="1"/>
</dbReference>
<name>F3KZL3_9GAMM</name>
<keyword evidence="7" id="KW-1185">Reference proteome</keyword>
<dbReference type="eggNOG" id="COG2938">
    <property type="taxonomic scope" value="Bacteria"/>
</dbReference>
<evidence type="ECO:0000313" key="6">
    <source>
        <dbReference type="EMBL" id="EGG30442.1"/>
    </source>
</evidence>
<evidence type="ECO:0000313" key="7">
    <source>
        <dbReference type="Proteomes" id="UP000005615"/>
    </source>
</evidence>
<proteinExistence type="inferred from homology"/>
<dbReference type="InterPro" id="IPR050531">
    <property type="entry name" value="SdhE_FAD_assembly_factor"/>
</dbReference>
<gene>
    <name evidence="6" type="ORF">IMCC3088_419</name>
</gene>
<dbReference type="PANTHER" id="PTHR39585">
    <property type="entry name" value="FAD ASSEMBLY FACTOR SDHE"/>
    <property type="match status" value="1"/>
</dbReference>
<dbReference type="STRING" id="2518989.IMCC3088_419"/>
<evidence type="ECO:0000256" key="1">
    <source>
        <dbReference type="ARBA" id="ARBA00004496"/>
    </source>
</evidence>
<sequence>MVEAGEVNRMRWAARRGMLELDLLLEPFVDQHYANLSAEDRETFEQFMTCQDQDLYAYLMQRVQPEDPKFAALVVTIRKLTGAPQA</sequence>